<dbReference type="AlphaFoldDB" id="A0A9P8PNE8"/>
<name>A0A9P8PNE8_9ASCO</name>
<sequence length="119" mass="12411">MFIRNSPLAPNILGNDGPQISKSIAPISNSSSAAKAHDNIEVKVDFPTPPFPDNTRILCLIVDNLSFIMGISGSGPFGKDSQISLLEQSVHASPLPAFSDSGPGQCSGSGSFKCGFSIF</sequence>
<reference evidence="1" key="1">
    <citation type="journal article" date="2021" name="Open Biol.">
        <title>Shared evolutionary footprints suggest mitochondrial oxidative damage underlies multiple complex I losses in fungi.</title>
        <authorList>
            <person name="Schikora-Tamarit M.A."/>
            <person name="Marcet-Houben M."/>
            <person name="Nosek J."/>
            <person name="Gabaldon T."/>
        </authorList>
    </citation>
    <scope>NUCLEOTIDE SEQUENCE</scope>
    <source>
        <strain evidence="1">CBS6341</strain>
    </source>
</reference>
<organism evidence="1 2">
    <name type="scientific">Wickerhamomyces mucosus</name>
    <dbReference type="NCBI Taxonomy" id="1378264"/>
    <lineage>
        <taxon>Eukaryota</taxon>
        <taxon>Fungi</taxon>
        <taxon>Dikarya</taxon>
        <taxon>Ascomycota</taxon>
        <taxon>Saccharomycotina</taxon>
        <taxon>Saccharomycetes</taxon>
        <taxon>Phaffomycetales</taxon>
        <taxon>Wickerhamomycetaceae</taxon>
        <taxon>Wickerhamomyces</taxon>
    </lineage>
</organism>
<gene>
    <name evidence="1" type="ORF">WICMUC_002768</name>
</gene>
<protein>
    <submittedName>
        <fullName evidence="1">Uncharacterized protein</fullName>
    </submittedName>
</protein>
<keyword evidence="2" id="KW-1185">Reference proteome</keyword>
<dbReference type="OrthoDB" id="10572719at2759"/>
<dbReference type="EMBL" id="JAEUBF010000781">
    <property type="protein sequence ID" value="KAH3675112.1"/>
    <property type="molecule type" value="Genomic_DNA"/>
</dbReference>
<comment type="caution">
    <text evidence="1">The sequence shown here is derived from an EMBL/GenBank/DDBJ whole genome shotgun (WGS) entry which is preliminary data.</text>
</comment>
<evidence type="ECO:0000313" key="2">
    <source>
        <dbReference type="Proteomes" id="UP000769528"/>
    </source>
</evidence>
<evidence type="ECO:0000313" key="1">
    <source>
        <dbReference type="EMBL" id="KAH3675112.1"/>
    </source>
</evidence>
<proteinExistence type="predicted"/>
<dbReference type="Proteomes" id="UP000769528">
    <property type="component" value="Unassembled WGS sequence"/>
</dbReference>
<accession>A0A9P8PNE8</accession>
<reference evidence="1" key="2">
    <citation type="submission" date="2021-01" db="EMBL/GenBank/DDBJ databases">
        <authorList>
            <person name="Schikora-Tamarit M.A."/>
        </authorList>
    </citation>
    <scope>NUCLEOTIDE SEQUENCE</scope>
    <source>
        <strain evidence="1">CBS6341</strain>
    </source>
</reference>